<dbReference type="Proteomes" id="UP000532273">
    <property type="component" value="Unassembled WGS sequence"/>
</dbReference>
<reference evidence="3" key="4">
    <citation type="submission" date="2024-05" db="EMBL/GenBank/DDBJ databases">
        <authorList>
            <person name="Sun Q."/>
            <person name="Zhou Y."/>
        </authorList>
    </citation>
    <scope>NUCLEOTIDE SEQUENCE</scope>
    <source>
        <strain evidence="3">CGMCC 1.15287</strain>
    </source>
</reference>
<protein>
    <recommendedName>
        <fullName evidence="7">Quinol oxidase subunit 4</fullName>
    </recommendedName>
</protein>
<dbReference type="AlphaFoldDB" id="A0A7W6KB14"/>
<evidence type="ECO:0000313" key="6">
    <source>
        <dbReference type="Proteomes" id="UP000642938"/>
    </source>
</evidence>
<evidence type="ECO:0000256" key="2">
    <source>
        <dbReference type="SAM" id="SignalP"/>
    </source>
</evidence>
<keyword evidence="6" id="KW-1185">Reference proteome</keyword>
<feature type="signal peptide" evidence="2">
    <location>
        <begin position="1"/>
        <end position="20"/>
    </location>
</feature>
<sequence>MRTINPAFIYLTFLIIAVSAACTNPSERAKGPYQKDYGDTVKKNKADSSAKPKPNPEDTMRKY</sequence>
<evidence type="ECO:0000313" key="4">
    <source>
        <dbReference type="EMBL" id="MBB4108355.1"/>
    </source>
</evidence>
<dbReference type="RefSeq" id="WP_183763806.1">
    <property type="nucleotide sequence ID" value="NZ_BMHZ01000001.1"/>
</dbReference>
<reference evidence="3" key="1">
    <citation type="journal article" date="2014" name="Int. J. Syst. Evol. Microbiol.">
        <title>Complete genome of a new Firmicutes species belonging to the dominant human colonic microbiota ('Ruminococcus bicirculans') reveals two chromosomes and a selective capacity to utilize plant glucans.</title>
        <authorList>
            <consortium name="NISC Comparative Sequencing Program"/>
            <person name="Wegmann U."/>
            <person name="Louis P."/>
            <person name="Goesmann A."/>
            <person name="Henrissat B."/>
            <person name="Duncan S.H."/>
            <person name="Flint H.J."/>
        </authorList>
    </citation>
    <scope>NUCLEOTIDE SEQUENCE</scope>
    <source>
        <strain evidence="3">CGMCC 1.15287</strain>
    </source>
</reference>
<dbReference type="EMBL" id="JACIEF010000002">
    <property type="protein sequence ID" value="MBB4108355.1"/>
    <property type="molecule type" value="Genomic_DNA"/>
</dbReference>
<dbReference type="Proteomes" id="UP000642938">
    <property type="component" value="Unassembled WGS sequence"/>
</dbReference>
<accession>A0A7W6KB14</accession>
<organism evidence="4 5">
    <name type="scientific">Pedobacter zeae</name>
    <dbReference type="NCBI Taxonomy" id="1737356"/>
    <lineage>
        <taxon>Bacteria</taxon>
        <taxon>Pseudomonadati</taxon>
        <taxon>Bacteroidota</taxon>
        <taxon>Sphingobacteriia</taxon>
        <taxon>Sphingobacteriales</taxon>
        <taxon>Sphingobacteriaceae</taxon>
        <taxon>Pedobacter</taxon>
    </lineage>
</organism>
<keyword evidence="2" id="KW-0732">Signal</keyword>
<feature type="region of interest" description="Disordered" evidence="1">
    <location>
        <begin position="25"/>
        <end position="63"/>
    </location>
</feature>
<evidence type="ECO:0000313" key="5">
    <source>
        <dbReference type="Proteomes" id="UP000532273"/>
    </source>
</evidence>
<proteinExistence type="predicted"/>
<gene>
    <name evidence="3" type="ORF">GCM10007422_03180</name>
    <name evidence="4" type="ORF">GGQ60_002336</name>
</gene>
<dbReference type="PROSITE" id="PS51257">
    <property type="entry name" value="PROKAR_LIPOPROTEIN"/>
    <property type="match status" value="1"/>
</dbReference>
<reference evidence="4 5" key="3">
    <citation type="submission" date="2020-08" db="EMBL/GenBank/DDBJ databases">
        <title>Genomic Encyclopedia of Type Strains, Phase IV (KMG-IV): sequencing the most valuable type-strain genomes for metagenomic binning, comparative biology and taxonomic classification.</title>
        <authorList>
            <person name="Goeker M."/>
        </authorList>
    </citation>
    <scope>NUCLEOTIDE SEQUENCE [LARGE SCALE GENOMIC DNA]</scope>
    <source>
        <strain evidence="4 5">DSM 100774</strain>
    </source>
</reference>
<dbReference type="EMBL" id="BMHZ01000001">
    <property type="protein sequence ID" value="GGG93336.1"/>
    <property type="molecule type" value="Genomic_DNA"/>
</dbReference>
<comment type="caution">
    <text evidence="4">The sequence shown here is derived from an EMBL/GenBank/DDBJ whole genome shotgun (WGS) entry which is preliminary data.</text>
</comment>
<name>A0A7W6KB14_9SPHI</name>
<evidence type="ECO:0000313" key="3">
    <source>
        <dbReference type="EMBL" id="GGG93336.1"/>
    </source>
</evidence>
<feature type="compositionally biased region" description="Basic and acidic residues" evidence="1">
    <location>
        <begin position="36"/>
        <end position="63"/>
    </location>
</feature>
<evidence type="ECO:0008006" key="7">
    <source>
        <dbReference type="Google" id="ProtNLM"/>
    </source>
</evidence>
<feature type="chain" id="PRO_5030574197" description="Quinol oxidase subunit 4" evidence="2">
    <location>
        <begin position="21"/>
        <end position="63"/>
    </location>
</feature>
<evidence type="ECO:0000256" key="1">
    <source>
        <dbReference type="SAM" id="MobiDB-lite"/>
    </source>
</evidence>
<reference evidence="6" key="2">
    <citation type="journal article" date="2019" name="Int. J. Syst. Evol. Microbiol.">
        <title>The Global Catalogue of Microorganisms (GCM) 10K type strain sequencing project: providing services to taxonomists for standard genome sequencing and annotation.</title>
        <authorList>
            <consortium name="The Broad Institute Genomics Platform"/>
            <consortium name="The Broad Institute Genome Sequencing Center for Infectious Disease"/>
            <person name="Wu L."/>
            <person name="Ma J."/>
        </authorList>
    </citation>
    <scope>NUCLEOTIDE SEQUENCE [LARGE SCALE GENOMIC DNA]</scope>
    <source>
        <strain evidence="6">CGMCC 1.15287</strain>
    </source>
</reference>